<dbReference type="Pfam" id="PF05559">
    <property type="entry name" value="DUF763"/>
    <property type="match status" value="1"/>
</dbReference>
<dbReference type="Proteomes" id="UP000503399">
    <property type="component" value="Chromosome"/>
</dbReference>
<proteinExistence type="predicted"/>
<dbReference type="PANTHER" id="PTHR38597:SF1">
    <property type="entry name" value="BLL3834 PROTEIN"/>
    <property type="match status" value="1"/>
</dbReference>
<evidence type="ECO:0008006" key="3">
    <source>
        <dbReference type="Google" id="ProtNLM"/>
    </source>
</evidence>
<name>A0A6F8ZHR8_9FIRM</name>
<organism evidence="1 2">
    <name type="scientific">Candidatus Hydrogenisulfobacillus filiaventi</name>
    <dbReference type="NCBI Taxonomy" id="2707344"/>
    <lineage>
        <taxon>Bacteria</taxon>
        <taxon>Bacillati</taxon>
        <taxon>Bacillota</taxon>
        <taxon>Clostridia</taxon>
        <taxon>Eubacteriales</taxon>
        <taxon>Clostridiales Family XVII. Incertae Sedis</taxon>
        <taxon>Candidatus Hydrogenisulfobacillus</taxon>
    </lineage>
</organism>
<dbReference type="KEGG" id="hfv:R50_1762"/>
<accession>A0A6F8ZHR8</accession>
<reference evidence="1 2" key="1">
    <citation type="submission" date="2020-02" db="EMBL/GenBank/DDBJ databases">
        <authorList>
            <person name="Hogendoorn C."/>
        </authorList>
    </citation>
    <scope>NUCLEOTIDE SEQUENCE [LARGE SCALE GENOMIC DNA]</scope>
    <source>
        <strain evidence="1">R501</strain>
    </source>
</reference>
<dbReference type="InterPro" id="IPR008482">
    <property type="entry name" value="DUF763"/>
</dbReference>
<dbReference type="PANTHER" id="PTHR38597">
    <property type="entry name" value="BLL3834 PROTEIN"/>
    <property type="match status" value="1"/>
</dbReference>
<sequence>MNGGRTGSLDLPLHGGRAPRWLYERMVTLAGLMLEVMLEEFPTADILARFADPFWFQAFGSLLGFDWHSSGLTTVTLGAVKQALAARPRWPLHAAGGKGRASRRTPDEIRAAADGAGIHRGEALVGASRLAAKVDGAALQDGFQLYHHVFLFDDAGEWAVVQQGMQGAEGRYARRYHWFSRRVTDPVDRPHSGLAGDRARGPVLDLTSSASAAARQGMVTAVREVPPAAMVDLIARRPGGGVLPAGHAIPDAARIDRRLLALYEQPPADFRSLLEREGVGPATVRALCMVAEVIYGVQASRTDPLRYAFAHGGKDGHPFPVSRPLYDDSIAMLRRVADRTRLDHSEKRAALARLAAVARAAGSEQ</sequence>
<evidence type="ECO:0000313" key="1">
    <source>
        <dbReference type="EMBL" id="CAB1129263.1"/>
    </source>
</evidence>
<protein>
    <recommendedName>
        <fullName evidence="3">DUF763 domain-containing protein</fullName>
    </recommendedName>
</protein>
<gene>
    <name evidence="1" type="ORF">R50_1762</name>
</gene>
<evidence type="ECO:0000313" key="2">
    <source>
        <dbReference type="Proteomes" id="UP000503399"/>
    </source>
</evidence>
<dbReference type="EMBL" id="LR778114">
    <property type="protein sequence ID" value="CAB1129263.1"/>
    <property type="molecule type" value="Genomic_DNA"/>
</dbReference>
<dbReference type="AlphaFoldDB" id="A0A6F8ZHR8"/>
<keyword evidence="2" id="KW-1185">Reference proteome</keyword>